<dbReference type="RefSeq" id="WP_087463727.1">
    <property type="nucleotide sequence ID" value="NZ_CP021425.1"/>
</dbReference>
<keyword evidence="1" id="KW-1133">Transmembrane helix</keyword>
<dbReference type="Gene3D" id="3.30.65.10">
    <property type="entry name" value="Bacterial Topoisomerase I, domain 1"/>
    <property type="match status" value="1"/>
</dbReference>
<evidence type="ECO:0000259" key="2">
    <source>
        <dbReference type="PROSITE" id="PS50965"/>
    </source>
</evidence>
<keyword evidence="4" id="KW-1185">Reference proteome</keyword>
<dbReference type="InterPro" id="IPR013498">
    <property type="entry name" value="Topo_IA_Znf"/>
</dbReference>
<accession>A0A1Y0IHV9</accession>
<evidence type="ECO:0000256" key="1">
    <source>
        <dbReference type="SAM" id="Phobius"/>
    </source>
</evidence>
<evidence type="ECO:0000313" key="3">
    <source>
        <dbReference type="EMBL" id="ARU59013.1"/>
    </source>
</evidence>
<sequence length="263" mass="30216">MNLDLSLIFAPLIQYAWFWLPALILATLFKSPWFKGVMGEWMVNMLARWFLDKSQYHLIKNVTLPTEDGTTQIDHIIVSRFGIFVVETKNMKGWIFGSERQKNWTQKIFKSTHKFQNPLFQNYKHVKTLESCIEVAADHIYSVIVFVGDSTFKTEMPENVTHGLGYIRYIKSKTTPVIDDEQLQKALEAIATGRLTPSLKTHRAHVKHVKSIVKEKESGENCPKCGSAMVRRTIKKGEKSGQEFWGCSTFPRCRGMRQIASVV</sequence>
<reference evidence="3 4" key="1">
    <citation type="submission" date="2017-05" db="EMBL/GenBank/DDBJ databases">
        <title>Genomic insights into alkan degradation activity of Oleiphilus messinensis.</title>
        <authorList>
            <person name="Kozyavkin S.A."/>
            <person name="Slesarev A.I."/>
            <person name="Golyshin P.N."/>
            <person name="Korzhenkov A."/>
            <person name="Golyshina O.N."/>
            <person name="Toshchakov S.V."/>
        </authorList>
    </citation>
    <scope>NUCLEOTIDE SEQUENCE [LARGE SCALE GENOMIC DNA]</scope>
    <source>
        <strain evidence="3 4">ME102</strain>
    </source>
</reference>
<name>A0A1Y0IHV9_9GAMM</name>
<dbReference type="GO" id="GO:0003677">
    <property type="term" value="F:DNA binding"/>
    <property type="evidence" value="ECO:0007669"/>
    <property type="project" value="InterPro"/>
</dbReference>
<dbReference type="KEGG" id="ome:OLMES_5026"/>
<keyword evidence="1" id="KW-0472">Membrane</keyword>
<dbReference type="GO" id="GO:0006265">
    <property type="term" value="P:DNA topological change"/>
    <property type="evidence" value="ECO:0007669"/>
    <property type="project" value="InterPro"/>
</dbReference>
<dbReference type="OrthoDB" id="5782056at2"/>
<dbReference type="InterPro" id="IPR011528">
    <property type="entry name" value="NERD"/>
</dbReference>
<protein>
    <submittedName>
        <fullName evidence="3">NERD domain-containing protein</fullName>
    </submittedName>
</protein>
<dbReference type="AlphaFoldDB" id="A0A1Y0IHV9"/>
<dbReference type="Pfam" id="PF08378">
    <property type="entry name" value="NERD"/>
    <property type="match status" value="1"/>
</dbReference>
<organism evidence="3 4">
    <name type="scientific">Oleiphilus messinensis</name>
    <dbReference type="NCBI Taxonomy" id="141451"/>
    <lineage>
        <taxon>Bacteria</taxon>
        <taxon>Pseudomonadati</taxon>
        <taxon>Pseudomonadota</taxon>
        <taxon>Gammaproteobacteria</taxon>
        <taxon>Oceanospirillales</taxon>
        <taxon>Oleiphilaceae</taxon>
        <taxon>Oleiphilus</taxon>
    </lineage>
</organism>
<evidence type="ECO:0000313" key="4">
    <source>
        <dbReference type="Proteomes" id="UP000196027"/>
    </source>
</evidence>
<keyword evidence="1" id="KW-0812">Transmembrane</keyword>
<proteinExistence type="predicted"/>
<dbReference type="Proteomes" id="UP000196027">
    <property type="component" value="Chromosome"/>
</dbReference>
<dbReference type="Pfam" id="PF01396">
    <property type="entry name" value="Zn_ribbon_Top1"/>
    <property type="match status" value="1"/>
</dbReference>
<dbReference type="GO" id="GO:0005694">
    <property type="term" value="C:chromosome"/>
    <property type="evidence" value="ECO:0007669"/>
    <property type="project" value="InterPro"/>
</dbReference>
<gene>
    <name evidence="3" type="ORF">OLMES_5026</name>
</gene>
<dbReference type="EMBL" id="CP021425">
    <property type="protein sequence ID" value="ARU59013.1"/>
    <property type="molecule type" value="Genomic_DNA"/>
</dbReference>
<feature type="domain" description="NERD" evidence="2">
    <location>
        <begin position="35"/>
        <end position="152"/>
    </location>
</feature>
<dbReference type="SUPFAM" id="SSF57783">
    <property type="entry name" value="Zinc beta-ribbon"/>
    <property type="match status" value="1"/>
</dbReference>
<dbReference type="GO" id="GO:0003916">
    <property type="term" value="F:DNA topoisomerase activity"/>
    <property type="evidence" value="ECO:0007669"/>
    <property type="project" value="InterPro"/>
</dbReference>
<feature type="transmembrane region" description="Helical" evidence="1">
    <location>
        <begin position="6"/>
        <end position="29"/>
    </location>
</feature>
<dbReference type="PROSITE" id="PS50965">
    <property type="entry name" value="NERD"/>
    <property type="match status" value="1"/>
</dbReference>